<dbReference type="EMBL" id="CDMC01000002">
    <property type="protein sequence ID" value="CEN59988.1"/>
    <property type="molecule type" value="Genomic_DNA"/>
</dbReference>
<dbReference type="Proteomes" id="UP000054771">
    <property type="component" value="Unassembled WGS sequence"/>
</dbReference>
<keyword evidence="3" id="KW-1185">Reference proteome</keyword>
<name>A0A0U5CML3_ASPCI</name>
<evidence type="ECO:0000313" key="3">
    <source>
        <dbReference type="Proteomes" id="UP000054771"/>
    </source>
</evidence>
<dbReference type="PANTHER" id="PTHR35041:SF6">
    <property type="entry name" value="FORMYLMETHIONINE DEFORMYLASE-LIKE PROTEIN-RELATED"/>
    <property type="match status" value="1"/>
</dbReference>
<feature type="transmembrane region" description="Helical" evidence="1">
    <location>
        <begin position="7"/>
        <end position="25"/>
    </location>
</feature>
<dbReference type="OMA" id="NQRTWAL"/>
<reference evidence="3" key="1">
    <citation type="journal article" date="2016" name="Genome Announc.">
        <title>Draft genome sequences of fungus Aspergillus calidoustus.</title>
        <authorList>
            <person name="Horn F."/>
            <person name="Linde J."/>
            <person name="Mattern D.J."/>
            <person name="Walther G."/>
            <person name="Guthke R."/>
            <person name="Scherlach K."/>
            <person name="Martin K."/>
            <person name="Brakhage A.A."/>
            <person name="Petzke L."/>
            <person name="Valiante V."/>
        </authorList>
    </citation>
    <scope>NUCLEOTIDE SEQUENCE [LARGE SCALE GENOMIC DNA]</scope>
    <source>
        <strain evidence="3">SF006504</strain>
    </source>
</reference>
<evidence type="ECO:0000256" key="1">
    <source>
        <dbReference type="SAM" id="Phobius"/>
    </source>
</evidence>
<organism evidence="2 3">
    <name type="scientific">Aspergillus calidoustus</name>
    <dbReference type="NCBI Taxonomy" id="454130"/>
    <lineage>
        <taxon>Eukaryota</taxon>
        <taxon>Fungi</taxon>
        <taxon>Dikarya</taxon>
        <taxon>Ascomycota</taxon>
        <taxon>Pezizomycotina</taxon>
        <taxon>Eurotiomycetes</taxon>
        <taxon>Eurotiomycetidae</taxon>
        <taxon>Eurotiales</taxon>
        <taxon>Aspergillaceae</taxon>
        <taxon>Aspergillus</taxon>
        <taxon>Aspergillus subgen. Nidulantes</taxon>
    </lineage>
</organism>
<dbReference type="PANTHER" id="PTHR35041">
    <property type="entry name" value="MEDIATOR OF RNA POLYMERASE II TRANSCRIPTION SUBUNIT 1"/>
    <property type="match status" value="1"/>
</dbReference>
<evidence type="ECO:0000313" key="2">
    <source>
        <dbReference type="EMBL" id="CEN59988.1"/>
    </source>
</evidence>
<feature type="transmembrane region" description="Helical" evidence="1">
    <location>
        <begin position="45"/>
        <end position="70"/>
    </location>
</feature>
<keyword evidence="1" id="KW-0812">Transmembrane</keyword>
<gene>
    <name evidence="2" type="ORF">ASPCAL02429</name>
</gene>
<sequence>MGNQWQCPAMMVGPVICGALLAFGHRLYYDSLNDTRVHSINQRTWALQIGTGFAFLIRSFLVAAVGVAAMQELWATLRKKSIRLYGINSMFVVMGSPLALLTWEVWVYAKTLTLLAILAWLISLAAIVTPATLSVRLLTTFNTTVQSAVLIVPCAVVVVVILNRTLEERPLVKGWASFTATLVIDRV</sequence>
<proteinExistence type="predicted"/>
<feature type="transmembrane region" description="Helical" evidence="1">
    <location>
        <begin position="82"/>
        <end position="106"/>
    </location>
</feature>
<keyword evidence="1" id="KW-0472">Membrane</keyword>
<accession>A0A0U5CML3</accession>
<feature type="transmembrane region" description="Helical" evidence="1">
    <location>
        <begin position="112"/>
        <end position="135"/>
    </location>
</feature>
<dbReference type="STRING" id="454130.A0A0U5CML3"/>
<feature type="transmembrane region" description="Helical" evidence="1">
    <location>
        <begin position="147"/>
        <end position="166"/>
    </location>
</feature>
<keyword evidence="1" id="KW-1133">Transmembrane helix</keyword>
<protein>
    <submittedName>
        <fullName evidence="2">Uncharacterized protein</fullName>
    </submittedName>
</protein>
<dbReference type="OrthoDB" id="5322539at2759"/>
<dbReference type="AlphaFoldDB" id="A0A0U5CML3"/>